<comment type="caution">
    <text evidence="1">The sequence shown here is derived from an EMBL/GenBank/DDBJ whole genome shotgun (WGS) entry which is preliminary data.</text>
</comment>
<dbReference type="EMBL" id="CAJVPT010022622">
    <property type="protein sequence ID" value="CAG8660933.1"/>
    <property type="molecule type" value="Genomic_DNA"/>
</dbReference>
<evidence type="ECO:0000313" key="2">
    <source>
        <dbReference type="Proteomes" id="UP000789525"/>
    </source>
</evidence>
<feature type="non-terminal residue" evidence="1">
    <location>
        <position position="287"/>
    </location>
</feature>
<protein>
    <submittedName>
        <fullName evidence="1">716_t:CDS:1</fullName>
    </submittedName>
</protein>
<dbReference type="Proteomes" id="UP000789525">
    <property type="component" value="Unassembled WGS sequence"/>
</dbReference>
<name>A0ACA9NKF9_9GLOM</name>
<feature type="non-terminal residue" evidence="1">
    <location>
        <position position="1"/>
    </location>
</feature>
<gene>
    <name evidence="1" type="ORF">ACOLOM_LOCUS8587</name>
</gene>
<organism evidence="1 2">
    <name type="scientific">Acaulospora colombiana</name>
    <dbReference type="NCBI Taxonomy" id="27376"/>
    <lineage>
        <taxon>Eukaryota</taxon>
        <taxon>Fungi</taxon>
        <taxon>Fungi incertae sedis</taxon>
        <taxon>Mucoromycota</taxon>
        <taxon>Glomeromycotina</taxon>
        <taxon>Glomeromycetes</taxon>
        <taxon>Diversisporales</taxon>
        <taxon>Acaulosporaceae</taxon>
        <taxon>Acaulospora</taxon>
    </lineage>
</organism>
<keyword evidence="2" id="KW-1185">Reference proteome</keyword>
<sequence length="287" mass="33532">ILVKSNDQQHIRMSRAFVWRDSGLEGENLAFDKEFFEDEDLDIEDLIVESGEFKIRAEKKDEFPYLFDTDLEILKRAWLNEHFSPEILPYETAFERLGHIVEEQAAKAESMALSKESCPIGMIIFNDNERIKYIMNRYMRTRLLKIEKYASSILENIELKTRLSPSELEFAKRLGLQGIVNHFIDFDLTFTASLIFSYNDLIKRHENSSFLNMLPQDSLEVLKSIDDGVETLSAINNHFNLEKVIFCRVKEDIGTYSFPSSPDEVENLEKDDAYLIKYNDIKPLFNK</sequence>
<evidence type="ECO:0000313" key="1">
    <source>
        <dbReference type="EMBL" id="CAG8660933.1"/>
    </source>
</evidence>
<reference evidence="1" key="1">
    <citation type="submission" date="2021-06" db="EMBL/GenBank/DDBJ databases">
        <authorList>
            <person name="Kallberg Y."/>
            <person name="Tangrot J."/>
            <person name="Rosling A."/>
        </authorList>
    </citation>
    <scope>NUCLEOTIDE SEQUENCE</scope>
    <source>
        <strain evidence="1">CL356</strain>
    </source>
</reference>
<proteinExistence type="predicted"/>
<accession>A0ACA9NKF9</accession>